<proteinExistence type="predicted"/>
<comment type="caution">
    <text evidence="1">The sequence shown here is derived from an EMBL/GenBank/DDBJ whole genome shotgun (WGS) entry which is preliminary data.</text>
</comment>
<accession>A0A1R0GL86</accession>
<protein>
    <submittedName>
        <fullName evidence="1">Uncharacterized protein</fullName>
    </submittedName>
</protein>
<dbReference type="InterPro" id="IPR027417">
    <property type="entry name" value="P-loop_NTPase"/>
</dbReference>
<gene>
    <name evidence="1" type="ORF">AYI68_g8315</name>
</gene>
<evidence type="ECO:0000313" key="2">
    <source>
        <dbReference type="Proteomes" id="UP000187455"/>
    </source>
</evidence>
<keyword evidence="2" id="KW-1185">Reference proteome</keyword>
<dbReference type="AlphaFoldDB" id="A0A1R0GL86"/>
<reference evidence="1 2" key="1">
    <citation type="journal article" date="2016" name="Mol. Biol. Evol.">
        <title>Genome-Wide Survey of Gut Fungi (Harpellales) Reveals the First Horizontally Transferred Ubiquitin Gene from a Mosquito Host.</title>
        <authorList>
            <person name="Wang Y."/>
            <person name="White M.M."/>
            <person name="Kvist S."/>
            <person name="Moncalvo J.M."/>
        </authorList>
    </citation>
    <scope>NUCLEOTIDE SEQUENCE [LARGE SCALE GENOMIC DNA]</scope>
    <source>
        <strain evidence="1 2">ALG-7-W6</strain>
    </source>
</reference>
<dbReference type="Gene3D" id="3.40.50.300">
    <property type="entry name" value="P-loop containing nucleotide triphosphate hydrolases"/>
    <property type="match status" value="1"/>
</dbReference>
<dbReference type="Proteomes" id="UP000187455">
    <property type="component" value="Unassembled WGS sequence"/>
</dbReference>
<evidence type="ECO:0000313" key="1">
    <source>
        <dbReference type="EMBL" id="OLY77653.1"/>
    </source>
</evidence>
<name>A0A1R0GL86_9FUNG</name>
<dbReference type="OrthoDB" id="6730379at2759"/>
<organism evidence="1 2">
    <name type="scientific">Smittium mucronatum</name>
    <dbReference type="NCBI Taxonomy" id="133383"/>
    <lineage>
        <taxon>Eukaryota</taxon>
        <taxon>Fungi</taxon>
        <taxon>Fungi incertae sedis</taxon>
        <taxon>Zoopagomycota</taxon>
        <taxon>Kickxellomycotina</taxon>
        <taxon>Harpellomycetes</taxon>
        <taxon>Harpellales</taxon>
        <taxon>Legeriomycetaceae</taxon>
        <taxon>Smittium</taxon>
    </lineage>
</organism>
<sequence length="141" mass="15757">MQKFISNQIKIVSKERKYEENEAKEFYYERSIESLENSGRAICGLITFSSGERFCGKLIYSLEPEKSGKEIRSSSLKVGDDILLGLESPLKVSHSDLDFGVSDKLAGSHSHGLNESQKKAIKMALSDSYLTLIHGPPDREN</sequence>
<dbReference type="EMBL" id="LSSL01007754">
    <property type="protein sequence ID" value="OLY77653.1"/>
    <property type="molecule type" value="Genomic_DNA"/>
</dbReference>